<comment type="caution">
    <text evidence="1">The sequence shown here is derived from an EMBL/GenBank/DDBJ whole genome shotgun (WGS) entry which is preliminary data.</text>
</comment>
<name>X1IH70_9ZZZZ</name>
<dbReference type="AlphaFoldDB" id="X1IH70"/>
<gene>
    <name evidence="1" type="ORF">S03H2_57406</name>
</gene>
<accession>X1IH70</accession>
<dbReference type="EMBL" id="BARU01036796">
    <property type="protein sequence ID" value="GAH81047.1"/>
    <property type="molecule type" value="Genomic_DNA"/>
</dbReference>
<feature type="non-terminal residue" evidence="1">
    <location>
        <position position="69"/>
    </location>
</feature>
<evidence type="ECO:0008006" key="2">
    <source>
        <dbReference type="Google" id="ProtNLM"/>
    </source>
</evidence>
<protein>
    <recommendedName>
        <fullName evidence="2">HTH cro/C1-type domain-containing protein</fullName>
    </recommendedName>
</protein>
<organism evidence="1">
    <name type="scientific">marine sediment metagenome</name>
    <dbReference type="NCBI Taxonomy" id="412755"/>
    <lineage>
        <taxon>unclassified sequences</taxon>
        <taxon>metagenomes</taxon>
        <taxon>ecological metagenomes</taxon>
    </lineage>
</organism>
<evidence type="ECO:0000313" key="1">
    <source>
        <dbReference type="EMBL" id="GAH81047.1"/>
    </source>
</evidence>
<reference evidence="1" key="1">
    <citation type="journal article" date="2014" name="Front. Microbiol.">
        <title>High frequency of phylogenetically diverse reductive dehalogenase-homologous genes in deep subseafloor sedimentary metagenomes.</title>
        <authorList>
            <person name="Kawai M."/>
            <person name="Futagami T."/>
            <person name="Toyoda A."/>
            <person name="Takaki Y."/>
            <person name="Nishi S."/>
            <person name="Hori S."/>
            <person name="Arai W."/>
            <person name="Tsubouchi T."/>
            <person name="Morono Y."/>
            <person name="Uchiyama I."/>
            <person name="Ito T."/>
            <person name="Fujiyama A."/>
            <person name="Inagaki F."/>
            <person name="Takami H."/>
        </authorList>
    </citation>
    <scope>NUCLEOTIDE SEQUENCE</scope>
    <source>
        <strain evidence="1">Expedition CK06-06</strain>
    </source>
</reference>
<sequence length="69" mass="7941">MKTGERAIKLKTRVFELCNGRYRNLVELAQMMGISQDLIYCVRRGDRNINGKFIIGAMKAFPGYKLDDL</sequence>
<proteinExistence type="predicted"/>